<evidence type="ECO:0000313" key="3">
    <source>
        <dbReference type="Proteomes" id="UP001314263"/>
    </source>
</evidence>
<evidence type="ECO:0000259" key="1">
    <source>
        <dbReference type="Pfam" id="PF01738"/>
    </source>
</evidence>
<dbReference type="SUPFAM" id="SSF53474">
    <property type="entry name" value="alpha/beta-Hydrolases"/>
    <property type="match status" value="1"/>
</dbReference>
<feature type="domain" description="Dienelactone hydrolase" evidence="1">
    <location>
        <begin position="29"/>
        <end position="235"/>
    </location>
</feature>
<dbReference type="InterPro" id="IPR002925">
    <property type="entry name" value="Dienelactn_hydro"/>
</dbReference>
<proteinExistence type="predicted"/>
<dbReference type="InterPro" id="IPR029058">
    <property type="entry name" value="AB_hydrolase_fold"/>
</dbReference>
<evidence type="ECO:0000313" key="2">
    <source>
        <dbReference type="EMBL" id="CAK0779401.1"/>
    </source>
</evidence>
<name>A0AAV1I2E8_9CHLO</name>
<dbReference type="EMBL" id="CAUYUE010000005">
    <property type="protein sequence ID" value="CAK0779401.1"/>
    <property type="molecule type" value="Genomic_DNA"/>
</dbReference>
<sequence>METYKECCSPGVQWQGEPKGKEGSIGGVETYFAEPSSPPKGGIMLLQDIHGWKTKNIRLVADKYADAGYAAIVPDFFHGKVLPGFEKIQEFLGQFPPDKVFPEVKQVLAEFKSKYNLSKLGAQGFCWGGKYTVLLLGSGDIDAGVVCHGSLLNEGDVEAIKKPVLFLYSANDKMIPDEFREKIQGILKTKSFPTDGVYYPDQAHGWTLRGDDQDPKVGDAAKDAYARALKWFQDHL</sequence>
<dbReference type="Gene3D" id="3.40.50.1820">
    <property type="entry name" value="alpha/beta hydrolase"/>
    <property type="match status" value="1"/>
</dbReference>
<protein>
    <recommendedName>
        <fullName evidence="1">Dienelactone hydrolase domain-containing protein</fullName>
    </recommendedName>
</protein>
<gene>
    <name evidence="2" type="ORF">CVIRNUC_004764</name>
</gene>
<keyword evidence="3" id="KW-1185">Reference proteome</keyword>
<dbReference type="PANTHER" id="PTHR17630:SF44">
    <property type="entry name" value="PROTEIN AIM2"/>
    <property type="match status" value="1"/>
</dbReference>
<dbReference type="Pfam" id="PF01738">
    <property type="entry name" value="DLH"/>
    <property type="match status" value="1"/>
</dbReference>
<dbReference type="PANTHER" id="PTHR17630">
    <property type="entry name" value="DIENELACTONE HYDROLASE"/>
    <property type="match status" value="1"/>
</dbReference>
<reference evidence="2 3" key="1">
    <citation type="submission" date="2023-10" db="EMBL/GenBank/DDBJ databases">
        <authorList>
            <person name="Maclean D."/>
            <person name="Macfadyen A."/>
        </authorList>
    </citation>
    <scope>NUCLEOTIDE SEQUENCE [LARGE SCALE GENOMIC DNA]</scope>
</reference>
<dbReference type="AlphaFoldDB" id="A0AAV1I2E8"/>
<organism evidence="2 3">
    <name type="scientific">Coccomyxa viridis</name>
    <dbReference type="NCBI Taxonomy" id="1274662"/>
    <lineage>
        <taxon>Eukaryota</taxon>
        <taxon>Viridiplantae</taxon>
        <taxon>Chlorophyta</taxon>
        <taxon>core chlorophytes</taxon>
        <taxon>Trebouxiophyceae</taxon>
        <taxon>Trebouxiophyceae incertae sedis</taxon>
        <taxon>Coccomyxaceae</taxon>
        <taxon>Coccomyxa</taxon>
    </lineage>
</organism>
<dbReference type="Proteomes" id="UP001314263">
    <property type="component" value="Unassembled WGS sequence"/>
</dbReference>
<comment type="caution">
    <text evidence="2">The sequence shown here is derived from an EMBL/GenBank/DDBJ whole genome shotgun (WGS) entry which is preliminary data.</text>
</comment>
<accession>A0AAV1I2E8</accession>
<dbReference type="GO" id="GO:0016787">
    <property type="term" value="F:hydrolase activity"/>
    <property type="evidence" value="ECO:0007669"/>
    <property type="project" value="InterPro"/>
</dbReference>